<reference evidence="1 2" key="1">
    <citation type="submission" date="2024-01" db="EMBL/GenBank/DDBJ databases">
        <title>Genome assemblies of Stephania.</title>
        <authorList>
            <person name="Yang L."/>
        </authorList>
    </citation>
    <scope>NUCLEOTIDE SEQUENCE [LARGE SCALE GENOMIC DNA]</scope>
    <source>
        <strain evidence="1">JXDWG</strain>
        <tissue evidence="1">Leaf</tissue>
    </source>
</reference>
<accession>A0AAP0JG42</accession>
<evidence type="ECO:0000313" key="1">
    <source>
        <dbReference type="EMBL" id="KAK9132995.1"/>
    </source>
</evidence>
<sequence>MSYFVAYLTSRPVIILGFKATSSPIVSSTSSSGILISSTRVTIPHVVVYVDSNNDYHLASPLLNLLELVIECSKNSFLQDSEEDHA</sequence>
<comment type="caution">
    <text evidence="1">The sequence shown here is derived from an EMBL/GenBank/DDBJ whole genome shotgun (WGS) entry which is preliminary data.</text>
</comment>
<protein>
    <submittedName>
        <fullName evidence="1">Uncharacterized protein</fullName>
    </submittedName>
</protein>
<organism evidence="1 2">
    <name type="scientific">Stephania cephalantha</name>
    <dbReference type="NCBI Taxonomy" id="152367"/>
    <lineage>
        <taxon>Eukaryota</taxon>
        <taxon>Viridiplantae</taxon>
        <taxon>Streptophyta</taxon>
        <taxon>Embryophyta</taxon>
        <taxon>Tracheophyta</taxon>
        <taxon>Spermatophyta</taxon>
        <taxon>Magnoliopsida</taxon>
        <taxon>Ranunculales</taxon>
        <taxon>Menispermaceae</taxon>
        <taxon>Menispermoideae</taxon>
        <taxon>Cissampelideae</taxon>
        <taxon>Stephania</taxon>
    </lineage>
</organism>
<dbReference type="AlphaFoldDB" id="A0AAP0JG42"/>
<name>A0AAP0JG42_9MAGN</name>
<evidence type="ECO:0000313" key="2">
    <source>
        <dbReference type="Proteomes" id="UP001419268"/>
    </source>
</evidence>
<dbReference type="EMBL" id="JBBNAG010000005">
    <property type="protein sequence ID" value="KAK9132995.1"/>
    <property type="molecule type" value="Genomic_DNA"/>
</dbReference>
<gene>
    <name evidence="1" type="ORF">Scep_012523</name>
</gene>
<dbReference type="Proteomes" id="UP001419268">
    <property type="component" value="Unassembled WGS sequence"/>
</dbReference>
<proteinExistence type="predicted"/>
<keyword evidence="2" id="KW-1185">Reference proteome</keyword>